<evidence type="ECO:0000259" key="11">
    <source>
        <dbReference type="SMART" id="SM00849"/>
    </source>
</evidence>
<dbReference type="InterPro" id="IPR042173">
    <property type="entry name" value="RNase_J_2"/>
</dbReference>
<evidence type="ECO:0000256" key="9">
    <source>
        <dbReference type="HAMAP-Rule" id="MF_01491"/>
    </source>
</evidence>
<dbReference type="Gene3D" id="3.10.20.580">
    <property type="match status" value="1"/>
</dbReference>
<evidence type="ECO:0000256" key="8">
    <source>
        <dbReference type="ARBA" id="ARBA00022884"/>
    </source>
</evidence>
<evidence type="ECO:0000256" key="3">
    <source>
        <dbReference type="ARBA" id="ARBA00022723"/>
    </source>
</evidence>
<dbReference type="InterPro" id="IPR011108">
    <property type="entry name" value="RMMBL"/>
</dbReference>
<dbReference type="Pfam" id="PF07521">
    <property type="entry name" value="RMMBL"/>
    <property type="match status" value="1"/>
</dbReference>
<dbReference type="Gene3D" id="3.40.50.10710">
    <property type="entry name" value="Metallo-hydrolase/oxidoreductase"/>
    <property type="match status" value="1"/>
</dbReference>
<dbReference type="Gene3D" id="3.60.15.10">
    <property type="entry name" value="Ribonuclease Z/Hydroxyacylglutathione hydrolase-like"/>
    <property type="match status" value="1"/>
</dbReference>
<dbReference type="Pfam" id="PF22505">
    <property type="entry name" value="RNase_J_b_CASP"/>
    <property type="match status" value="1"/>
</dbReference>
<comment type="subunit">
    <text evidence="9">Homodimer, may be a subunit of the RNA degradosome.</text>
</comment>
<accession>A0ABR9QXP7</accession>
<feature type="domain" description="Metallo-beta-lactamase" evidence="11">
    <location>
        <begin position="44"/>
        <end position="238"/>
    </location>
</feature>
<comment type="subcellular location">
    <subcellularLocation>
        <location evidence="9">Cytoplasm</location>
    </subcellularLocation>
</comment>
<comment type="function">
    <text evidence="9">An RNase that has 5'-3' exonuclease and possibly endonuclease activity. Involved in maturation of rRNA and in some organisms also mRNA maturation and/or decay.</text>
</comment>
<dbReference type="InterPro" id="IPR001279">
    <property type="entry name" value="Metallo-B-lactamas"/>
</dbReference>
<evidence type="ECO:0000256" key="6">
    <source>
        <dbReference type="ARBA" id="ARBA00022833"/>
    </source>
</evidence>
<evidence type="ECO:0000256" key="1">
    <source>
        <dbReference type="ARBA" id="ARBA00022490"/>
    </source>
</evidence>
<dbReference type="InterPro" id="IPR036866">
    <property type="entry name" value="RibonucZ/Hydroxyglut_hydro"/>
</dbReference>
<keyword evidence="9" id="KW-0698">rRNA processing</keyword>
<keyword evidence="3" id="KW-0479">Metal-binding</keyword>
<dbReference type="CDD" id="cd07714">
    <property type="entry name" value="RNaseJ_MBL-fold"/>
    <property type="match status" value="1"/>
</dbReference>
<keyword evidence="4 9" id="KW-0255">Endonuclease</keyword>
<keyword evidence="8 9" id="KW-0694">RNA-binding</keyword>
<name>A0ABR9QXP7_9FIRM</name>
<dbReference type="InterPro" id="IPR041636">
    <property type="entry name" value="RNase_J_C"/>
</dbReference>
<feature type="compositionally biased region" description="Basic and acidic residues" evidence="10">
    <location>
        <begin position="1"/>
        <end position="13"/>
    </location>
</feature>
<dbReference type="Pfam" id="PF00753">
    <property type="entry name" value="Lactamase_B"/>
    <property type="match status" value="1"/>
</dbReference>
<gene>
    <name evidence="9" type="primary">rnj</name>
    <name evidence="12" type="ORF">INF20_05045</name>
</gene>
<dbReference type="PANTHER" id="PTHR43694:SF1">
    <property type="entry name" value="RIBONUCLEASE J"/>
    <property type="match status" value="1"/>
</dbReference>
<dbReference type="RefSeq" id="WP_226385296.1">
    <property type="nucleotide sequence ID" value="NZ_JADCKA010000007.1"/>
</dbReference>
<sequence length="581" mass="64202">MEKEKEKQKDNRYGKNKKSFLPKQKNRDEKKLKVIPLGGLNEIGKNITAFEYGNDIMLVDCGLSFPDDDMFGIDVVIPDFTYLEKNASKIRGLVITHGHEDHIGAVPYLIQKLNVPVYGTRLPIGLIKNKFEEHGIRHGKLHNINAGDRINLGVFKVETIRTTHSIADSICLSIDTPVGRIFHTGDFKIDYTPVDGEPIDLSKLAELGSKGVLLMMSDSTNATRPGFTESEKKVGDTLESIFRNATTRIIVSTFSSNVHRIQKIVDNAVKFGRKVAFSGRSMVNVVGLAIALGYLKIPAGTIVDINKTRNIPDNELVIITTGSQGEPMSALARMANSEHKAIEIKRNDVIILSSTPVPGNEKMVSNVVNRLIEKGAQVIYSDIADTHVSGHACREELKLIHSLIKPKFFMPVHGEYRHLEAAAEIAMDLGMNKKNIFIMENGDCLELDRRSAAVKKEAVPAGAVMVDGLGVGDVGNIVLRDRRMLSESGLIIVVATINRGSGQILAGPDIISRGFVYVRENEDLIEEATDVARNSLEKMLGANKKINDWSALKNGLRDDMRKFIYAKTQRSPVILPIFMEV</sequence>
<keyword evidence="13" id="KW-1185">Reference proteome</keyword>
<keyword evidence="5 9" id="KW-0378">Hydrolase</keyword>
<evidence type="ECO:0000256" key="7">
    <source>
        <dbReference type="ARBA" id="ARBA00022839"/>
    </source>
</evidence>
<evidence type="ECO:0000313" key="12">
    <source>
        <dbReference type="EMBL" id="MBE5035648.1"/>
    </source>
</evidence>
<feature type="binding site" evidence="9">
    <location>
        <begin position="387"/>
        <end position="391"/>
    </location>
    <ligand>
        <name>substrate</name>
    </ligand>
</feature>
<dbReference type="EC" id="3.1.-.-" evidence="9"/>
<comment type="similarity">
    <text evidence="9">Belongs to the metallo-beta-lactamase superfamily. RNA-metabolizing metallo-beta-lactamase-like family. Bacterial RNase J subfamily.</text>
</comment>
<protein>
    <recommendedName>
        <fullName evidence="9">Ribonuclease J</fullName>
        <shortName evidence="9">RNase J</shortName>
        <ecNumber evidence="9">3.1.-.-</ecNumber>
    </recommendedName>
</protein>
<evidence type="ECO:0000313" key="13">
    <source>
        <dbReference type="Proteomes" id="UP001516588"/>
    </source>
</evidence>
<keyword evidence="2 9" id="KW-0540">Nuclease</keyword>
<dbReference type="InterPro" id="IPR030854">
    <property type="entry name" value="RNase_J_bac"/>
</dbReference>
<keyword evidence="7 9" id="KW-0269">Exonuclease</keyword>
<dbReference type="PIRSF" id="PIRSF004803">
    <property type="entry name" value="RnjA"/>
    <property type="match status" value="1"/>
</dbReference>
<keyword evidence="6" id="KW-0862">Zinc</keyword>
<evidence type="ECO:0000256" key="5">
    <source>
        <dbReference type="ARBA" id="ARBA00022801"/>
    </source>
</evidence>
<evidence type="ECO:0000256" key="2">
    <source>
        <dbReference type="ARBA" id="ARBA00022722"/>
    </source>
</evidence>
<dbReference type="Proteomes" id="UP001516588">
    <property type="component" value="Unassembled WGS sequence"/>
</dbReference>
<dbReference type="Pfam" id="PF17770">
    <property type="entry name" value="RNase_J_C"/>
    <property type="match status" value="1"/>
</dbReference>
<reference evidence="12 13" key="1">
    <citation type="submission" date="2020-10" db="EMBL/GenBank/DDBJ databases">
        <title>ChiBAC.</title>
        <authorList>
            <person name="Zenner C."/>
            <person name="Hitch T.C.A."/>
            <person name="Clavel T."/>
        </authorList>
    </citation>
    <scope>NUCLEOTIDE SEQUENCE [LARGE SCALE GENOMIC DNA]</scope>
    <source>
        <strain evidence="12 13">DSM 108706</strain>
    </source>
</reference>
<dbReference type="InterPro" id="IPR004613">
    <property type="entry name" value="RNase_J"/>
</dbReference>
<evidence type="ECO:0000256" key="10">
    <source>
        <dbReference type="SAM" id="MobiDB-lite"/>
    </source>
</evidence>
<dbReference type="HAMAP" id="MF_01491">
    <property type="entry name" value="RNase_J_bact"/>
    <property type="match status" value="1"/>
</dbReference>
<dbReference type="NCBIfam" id="TIGR00649">
    <property type="entry name" value="MG423"/>
    <property type="match status" value="1"/>
</dbReference>
<comment type="caution">
    <text evidence="12">The sequence shown here is derived from an EMBL/GenBank/DDBJ whole genome shotgun (WGS) entry which is preliminary data.</text>
</comment>
<dbReference type="SMART" id="SM00849">
    <property type="entry name" value="Lactamase_B"/>
    <property type="match status" value="1"/>
</dbReference>
<dbReference type="PANTHER" id="PTHR43694">
    <property type="entry name" value="RIBONUCLEASE J"/>
    <property type="match status" value="1"/>
</dbReference>
<proteinExistence type="inferred from homology"/>
<feature type="region of interest" description="Disordered" evidence="10">
    <location>
        <begin position="1"/>
        <end position="26"/>
    </location>
</feature>
<organism evidence="12 13">
    <name type="scientific">Gallibacter intestinalis</name>
    <dbReference type="NCBI Taxonomy" id="2779356"/>
    <lineage>
        <taxon>Bacteria</taxon>
        <taxon>Bacillati</taxon>
        <taxon>Bacillota</taxon>
        <taxon>Clostridia</taxon>
        <taxon>Eubacteriales</taxon>
        <taxon>Eubacteriaceae</taxon>
        <taxon>Gallibacter</taxon>
    </lineage>
</organism>
<evidence type="ECO:0000256" key="4">
    <source>
        <dbReference type="ARBA" id="ARBA00022759"/>
    </source>
</evidence>
<dbReference type="EMBL" id="JADCKA010000007">
    <property type="protein sequence ID" value="MBE5035648.1"/>
    <property type="molecule type" value="Genomic_DNA"/>
</dbReference>
<dbReference type="InterPro" id="IPR055132">
    <property type="entry name" value="RNase_J_b_CASP"/>
</dbReference>
<dbReference type="SUPFAM" id="SSF56281">
    <property type="entry name" value="Metallo-hydrolase/oxidoreductase"/>
    <property type="match status" value="1"/>
</dbReference>
<keyword evidence="1 9" id="KW-0963">Cytoplasm</keyword>